<dbReference type="GO" id="GO:0060271">
    <property type="term" value="P:cilium assembly"/>
    <property type="evidence" value="ECO:0007669"/>
    <property type="project" value="InterPro"/>
</dbReference>
<dbReference type="EMBL" id="AFYH01046008">
    <property type="status" value="NOT_ANNOTATED_CDS"/>
    <property type="molecule type" value="Genomic_DNA"/>
</dbReference>
<name>H3BDG6_LATCH</name>
<protein>
    <submittedName>
        <fullName evidence="4">Fas binding factor 1</fullName>
    </submittedName>
</protein>
<dbReference type="HOGENOM" id="CLU_008480_0_0_1"/>
<dbReference type="InParanoid" id="H3BDG6"/>
<keyword evidence="1" id="KW-0175">Coiled coil</keyword>
<dbReference type="GO" id="GO:0005814">
    <property type="term" value="C:centriole"/>
    <property type="evidence" value="ECO:0007669"/>
    <property type="project" value="TreeGrafter"/>
</dbReference>
<feature type="compositionally biased region" description="Polar residues" evidence="2">
    <location>
        <begin position="292"/>
        <end position="307"/>
    </location>
</feature>
<evidence type="ECO:0000256" key="1">
    <source>
        <dbReference type="SAM" id="Coils"/>
    </source>
</evidence>
<feature type="compositionally biased region" description="Basic and acidic residues" evidence="2">
    <location>
        <begin position="81"/>
        <end position="92"/>
    </location>
</feature>
<evidence type="ECO:0000313" key="5">
    <source>
        <dbReference type="Proteomes" id="UP000008672"/>
    </source>
</evidence>
<dbReference type="InterPro" id="IPR049390">
    <property type="entry name" value="FBF1_C"/>
</dbReference>
<feature type="compositionally biased region" description="Basic and acidic residues" evidence="2">
    <location>
        <begin position="145"/>
        <end position="170"/>
    </location>
</feature>
<feature type="compositionally biased region" description="Acidic residues" evidence="2">
    <location>
        <begin position="126"/>
        <end position="135"/>
    </location>
</feature>
<dbReference type="EMBL" id="AFYH01046013">
    <property type="status" value="NOT_ANNOTATED_CDS"/>
    <property type="molecule type" value="Genomic_DNA"/>
</dbReference>
<dbReference type="AlphaFoldDB" id="H3BDG6"/>
<evidence type="ECO:0000259" key="3">
    <source>
        <dbReference type="Pfam" id="PF21007"/>
    </source>
</evidence>
<sequence>DMDDMDNDLFGTKKKPNSAPSKITAKNSEKLYPNPAGRTVEKKDEKKPLSAPESSSRLYRKFSFGDFDDPLAGILSDEEDGKMKKVTIERKLNQISSNQSTGKKSLPSSPTPARAAAPSRKKDELTFDDEGDDLMDALGIGESPKIQKREETKGEDEMPKPAHSKMDELLGRGTSAKLLERPATGERKEFKLDKKYQKSQEKDDALGKDDFTFGAYQPTVASTPEERQSRRQSIRFSAEDVSALLPDQKPKTSTPMTPGSARASRSGADWLGLKDEDLTDAGNHNFTKDNSKTSVSLDTIVPSSPSPTKKMFSASRPPAGTKLTEEAVGASRSNQSGSRADPPGNKEEDWLSDALSRKKSQMQGKTEERKSNSVDFLGLGEEVDPGGALPLNTHSERAQHMEAGSSASSKNLTSSLAVAGSFYAAPIPPIMGSPRIRKQGSQLSALHKETLLPYVSSGVPVSPSLPVTTLLPSQSLGMSLLNSSENETMLSYRQRQMREANTGQKADLQAAQAQIIELEIQYICIRKMGVVHSRNRLMLGCCGLQHFSKVLILTVSPRNRLKVIEESYQQREARLNAENQELAAQQVSRLQDMEKEKSLLLAQYQRKLTAFEQEKAKEVERLQGLQRMSVLEMKKDHEEQLQRLKRLKDQEIDAVTSATSQTRSLNTVIEQMEAFSHKLNDLSYKVESTHQNTSQELEIGARQRDEQLRVLQDRLSRQQRDMEEERSRLQEVIIKMEIRLTEQGRLLEKERWRVTAEQSKVESLQRSLEEERRVMTKQLAMEREELERAKSALLEEQQTVMQQCAEERRKLAVEWAEFHTQQHLSKERTERDANRAFQIDAQREGTIMSLAKEQAELKIQARELKLKEDQIACEQETLERVRQELNLEKERVNAMALRVKQRAEEIESMSKLASQKYEEGERALLDAKQVESEHKSRLHAIHQQMERLRLQEQQLYKERLNLAQKRKYGDQLQKEFAVNRLTASSNHQNFNLAYTSTILQNAVDVGSSDALAGSIASELSAQLALLKHSAEKDRDFLEDEQFFLQTLKKAPYNTFQTA</sequence>
<dbReference type="FunCoup" id="H3BDG6">
    <property type="interactions" value="697"/>
</dbReference>
<feature type="compositionally biased region" description="Low complexity" evidence="2">
    <location>
        <begin position="105"/>
        <end position="118"/>
    </location>
</feature>
<proteinExistence type="predicted"/>
<dbReference type="GeneTree" id="ENSGT00720000108861"/>
<feature type="coiled-coil region" evidence="1">
    <location>
        <begin position="847"/>
        <end position="902"/>
    </location>
</feature>
<dbReference type="OMA" id="SFGHQYR"/>
<dbReference type="EMBL" id="AFYH01046011">
    <property type="status" value="NOT_ANNOTATED_CDS"/>
    <property type="molecule type" value="Genomic_DNA"/>
</dbReference>
<dbReference type="GO" id="GO:0090162">
    <property type="term" value="P:establishment of epithelial cell polarity"/>
    <property type="evidence" value="ECO:0007669"/>
    <property type="project" value="InterPro"/>
</dbReference>
<evidence type="ECO:0000313" key="4">
    <source>
        <dbReference type="Ensembl" id="ENSLACP00000019937.1"/>
    </source>
</evidence>
<dbReference type="GO" id="GO:0097539">
    <property type="term" value="C:ciliary transition fiber"/>
    <property type="evidence" value="ECO:0007669"/>
    <property type="project" value="InterPro"/>
</dbReference>
<feature type="domain" description="Fas-binding factor 1 C-terminal" evidence="3">
    <location>
        <begin position="555"/>
        <end position="1049"/>
    </location>
</feature>
<evidence type="ECO:0000256" key="2">
    <source>
        <dbReference type="SAM" id="MobiDB-lite"/>
    </source>
</evidence>
<dbReference type="GO" id="GO:0036064">
    <property type="term" value="C:ciliary basal body"/>
    <property type="evidence" value="ECO:0007669"/>
    <property type="project" value="TreeGrafter"/>
</dbReference>
<gene>
    <name evidence="4" type="primary">FBF1</name>
</gene>
<feature type="compositionally biased region" description="Basic and acidic residues" evidence="2">
    <location>
        <begin position="178"/>
        <end position="211"/>
    </location>
</feature>
<dbReference type="Ensembl" id="ENSLACT00000020075.1">
    <property type="protein sequence ID" value="ENSLACP00000019937.1"/>
    <property type="gene ID" value="ENSLACG00000017526.1"/>
</dbReference>
<dbReference type="STRING" id="7897.ENSLACP00000019937"/>
<dbReference type="PANTHER" id="PTHR33689:SF1">
    <property type="entry name" value="FAS-BINDING FACTOR 1"/>
    <property type="match status" value="1"/>
</dbReference>
<feature type="region of interest" description="Disordered" evidence="2">
    <location>
        <begin position="1"/>
        <end position="392"/>
    </location>
</feature>
<dbReference type="EMBL" id="AFYH01046007">
    <property type="status" value="NOT_ANNOTATED_CDS"/>
    <property type="molecule type" value="Genomic_DNA"/>
</dbReference>
<dbReference type="PANTHER" id="PTHR33689">
    <property type="entry name" value="FAS-BINDING FACTOR 1"/>
    <property type="match status" value="1"/>
</dbReference>
<dbReference type="Bgee" id="ENSLACG00000017526">
    <property type="expression patterns" value="Expressed in pectoral fin and 4 other cell types or tissues"/>
</dbReference>
<reference evidence="4" key="2">
    <citation type="submission" date="2025-08" db="UniProtKB">
        <authorList>
            <consortium name="Ensembl"/>
        </authorList>
    </citation>
    <scope>IDENTIFICATION</scope>
</reference>
<reference evidence="5" key="1">
    <citation type="submission" date="2011-08" db="EMBL/GenBank/DDBJ databases">
        <title>The draft genome of Latimeria chalumnae.</title>
        <authorList>
            <person name="Di Palma F."/>
            <person name="Alfoldi J."/>
            <person name="Johnson J."/>
            <person name="Berlin A."/>
            <person name="Gnerre S."/>
            <person name="Jaffe D."/>
            <person name="MacCallum I."/>
            <person name="Young S."/>
            <person name="Walker B.J."/>
            <person name="Lander E."/>
            <person name="Lindblad-Toh K."/>
        </authorList>
    </citation>
    <scope>NUCLEOTIDE SEQUENCE [LARGE SCALE GENOMIC DNA]</scope>
    <source>
        <strain evidence="5">Wild caught</strain>
    </source>
</reference>
<dbReference type="EMBL" id="AFYH01046010">
    <property type="status" value="NOT_ANNOTATED_CDS"/>
    <property type="molecule type" value="Genomic_DNA"/>
</dbReference>
<reference evidence="4" key="3">
    <citation type="submission" date="2025-09" db="UniProtKB">
        <authorList>
            <consortium name="Ensembl"/>
        </authorList>
    </citation>
    <scope>IDENTIFICATION</scope>
</reference>
<dbReference type="EMBL" id="AFYH01046012">
    <property type="status" value="NOT_ANNOTATED_CDS"/>
    <property type="molecule type" value="Genomic_DNA"/>
</dbReference>
<feature type="compositionally biased region" description="Polar residues" evidence="2">
    <location>
        <begin position="93"/>
        <end position="103"/>
    </location>
</feature>
<feature type="coiled-coil region" evidence="1">
    <location>
        <begin position="561"/>
        <end position="654"/>
    </location>
</feature>
<keyword evidence="5" id="KW-1185">Reference proteome</keyword>
<dbReference type="eggNOG" id="ENOG502QQFR">
    <property type="taxonomic scope" value="Eukaryota"/>
</dbReference>
<feature type="coiled-coil region" evidence="1">
    <location>
        <begin position="708"/>
        <end position="803"/>
    </location>
</feature>
<dbReference type="Proteomes" id="UP000008672">
    <property type="component" value="Unassembled WGS sequence"/>
</dbReference>
<feature type="compositionally biased region" description="Basic and acidic residues" evidence="2">
    <location>
        <begin position="39"/>
        <end position="48"/>
    </location>
</feature>
<dbReference type="InterPro" id="IPR033561">
    <property type="entry name" value="FBF1"/>
</dbReference>
<organism evidence="4 5">
    <name type="scientific">Latimeria chalumnae</name>
    <name type="common">Coelacanth</name>
    <dbReference type="NCBI Taxonomy" id="7897"/>
    <lineage>
        <taxon>Eukaryota</taxon>
        <taxon>Metazoa</taxon>
        <taxon>Chordata</taxon>
        <taxon>Craniata</taxon>
        <taxon>Vertebrata</taxon>
        <taxon>Euteleostomi</taxon>
        <taxon>Coelacanthiformes</taxon>
        <taxon>Coelacanthidae</taxon>
        <taxon>Latimeria</taxon>
    </lineage>
</organism>
<accession>H3BDG6</accession>
<dbReference type="Pfam" id="PF21007">
    <property type="entry name" value="FBF1"/>
    <property type="match status" value="1"/>
</dbReference>
<dbReference type="EMBL" id="AFYH01046006">
    <property type="status" value="NOT_ANNOTATED_CDS"/>
    <property type="molecule type" value="Genomic_DNA"/>
</dbReference>
<dbReference type="EMBL" id="AFYH01046009">
    <property type="status" value="NOT_ANNOTATED_CDS"/>
    <property type="molecule type" value="Genomic_DNA"/>
</dbReference>